<feature type="domain" description="GST C-terminal" evidence="1">
    <location>
        <begin position="37"/>
        <end position="161"/>
    </location>
</feature>
<dbReference type="InterPro" id="IPR010987">
    <property type="entry name" value="Glutathione-S-Trfase_C-like"/>
</dbReference>
<dbReference type="GO" id="GO:0043517">
    <property type="term" value="P:positive regulation of DNA damage response, signal transduction by p53 class mediator"/>
    <property type="evidence" value="ECO:0007669"/>
    <property type="project" value="InterPro"/>
</dbReference>
<dbReference type="GO" id="GO:0005634">
    <property type="term" value="C:nucleus"/>
    <property type="evidence" value="ECO:0007669"/>
    <property type="project" value="TreeGrafter"/>
</dbReference>
<dbReference type="InterPro" id="IPR053836">
    <property type="entry name" value="Arc1-like_N"/>
</dbReference>
<dbReference type="GeneTree" id="ENSGT00390000003564"/>
<accession>A0A8C4QZ22</accession>
<dbReference type="InterPro" id="IPR053837">
    <property type="entry name" value="AIMP3/p18_C"/>
</dbReference>
<dbReference type="PROSITE" id="PS50405">
    <property type="entry name" value="GST_CTER"/>
    <property type="match status" value="1"/>
</dbReference>
<dbReference type="Ensembl" id="ENSEBUT00000023354.1">
    <property type="protein sequence ID" value="ENSEBUP00000022778.1"/>
    <property type="gene ID" value="ENSEBUG00000014034.1"/>
</dbReference>
<dbReference type="CDD" id="cd10305">
    <property type="entry name" value="GST_C_AIMP3"/>
    <property type="match status" value="1"/>
</dbReference>
<evidence type="ECO:0000313" key="2">
    <source>
        <dbReference type="Ensembl" id="ENSEBUP00000022778.1"/>
    </source>
</evidence>
<evidence type="ECO:0000259" key="1">
    <source>
        <dbReference type="PROSITE" id="PS50405"/>
    </source>
</evidence>
<dbReference type="Gene3D" id="1.20.1050.10">
    <property type="match status" value="1"/>
</dbReference>
<evidence type="ECO:0000313" key="3">
    <source>
        <dbReference type="Proteomes" id="UP000694388"/>
    </source>
</evidence>
<dbReference type="OMA" id="SHWFCHI"/>
<dbReference type="Pfam" id="PF21972">
    <property type="entry name" value="Arc1p_N_like"/>
    <property type="match status" value="1"/>
</dbReference>
<dbReference type="AlphaFoldDB" id="A0A8C4QZ22"/>
<dbReference type="InterPro" id="IPR042450">
    <property type="entry name" value="EEF1E1"/>
</dbReference>
<reference evidence="2" key="1">
    <citation type="submission" date="2025-08" db="UniProtKB">
        <authorList>
            <consortium name="Ensembl"/>
        </authorList>
    </citation>
    <scope>IDENTIFICATION</scope>
</reference>
<dbReference type="PANTHER" id="PTHR44490:SF1">
    <property type="entry name" value="EUKARYOTIC TRANSLATION ELONGATION FACTOR 1 EPSILON-1"/>
    <property type="match status" value="1"/>
</dbReference>
<dbReference type="GO" id="GO:0017101">
    <property type="term" value="C:aminoacyl-tRNA synthetase multienzyme complex"/>
    <property type="evidence" value="ECO:0007669"/>
    <property type="project" value="InterPro"/>
</dbReference>
<dbReference type="InterPro" id="IPR036282">
    <property type="entry name" value="Glutathione-S-Trfase_C_sf"/>
</dbReference>
<dbReference type="PANTHER" id="PTHR44490">
    <property type="entry name" value="EUKARYOTIC TRANSLATION ELONGATION FACTOR 1 EPSILON-1"/>
    <property type="match status" value="1"/>
</dbReference>
<sequence length="161" mass="18441">MAAFDDDLCALERALGLDSRACDGKDRKTDYAGLLSGAFEVARRASRPDLLGTNVADRALVHQWLEYRLVHLSSASCRGGKRTMLQELNKHLADQVYMVGNYLTLADILLYFFLHPIMVEMTILEREELDCLTRWFDHIQHQPGMRQHLPPVVIPRNKLYS</sequence>
<protein>
    <submittedName>
        <fullName evidence="2">Eukaryotic translation elongation factor 1 epsilon 1</fullName>
    </submittedName>
</protein>
<dbReference type="GO" id="GO:0005737">
    <property type="term" value="C:cytoplasm"/>
    <property type="evidence" value="ECO:0007669"/>
    <property type="project" value="TreeGrafter"/>
</dbReference>
<dbReference type="Proteomes" id="UP000694388">
    <property type="component" value="Unplaced"/>
</dbReference>
<reference evidence="2" key="2">
    <citation type="submission" date="2025-09" db="UniProtKB">
        <authorList>
            <consortium name="Ensembl"/>
        </authorList>
    </citation>
    <scope>IDENTIFICATION</scope>
</reference>
<dbReference type="SUPFAM" id="SSF47616">
    <property type="entry name" value="GST C-terminal domain-like"/>
    <property type="match status" value="1"/>
</dbReference>
<organism evidence="2 3">
    <name type="scientific">Eptatretus burgeri</name>
    <name type="common">Inshore hagfish</name>
    <dbReference type="NCBI Taxonomy" id="7764"/>
    <lineage>
        <taxon>Eukaryota</taxon>
        <taxon>Metazoa</taxon>
        <taxon>Chordata</taxon>
        <taxon>Craniata</taxon>
        <taxon>Vertebrata</taxon>
        <taxon>Cyclostomata</taxon>
        <taxon>Myxini</taxon>
        <taxon>Myxiniformes</taxon>
        <taxon>Myxinidae</taxon>
        <taxon>Eptatretinae</taxon>
        <taxon>Eptatretus</taxon>
    </lineage>
</organism>
<proteinExistence type="predicted"/>
<keyword evidence="3" id="KW-1185">Reference proteome</keyword>
<name>A0A8C4QZ22_EPTBU</name>